<evidence type="ECO:0000313" key="3">
    <source>
        <dbReference type="Proteomes" id="UP000257014"/>
    </source>
</evidence>
<dbReference type="Gene3D" id="3.40.50.300">
    <property type="entry name" value="P-loop containing nucleotide triphosphate hydrolases"/>
    <property type="match status" value="1"/>
</dbReference>
<evidence type="ECO:0000259" key="1">
    <source>
        <dbReference type="Pfam" id="PF13614"/>
    </source>
</evidence>
<dbReference type="Proteomes" id="UP000257014">
    <property type="component" value="Unassembled WGS sequence"/>
</dbReference>
<evidence type="ECO:0000313" key="2">
    <source>
        <dbReference type="EMBL" id="REJ23919.1"/>
    </source>
</evidence>
<dbReference type="InterPro" id="IPR025669">
    <property type="entry name" value="AAA_dom"/>
</dbReference>
<feature type="domain" description="AAA" evidence="1">
    <location>
        <begin position="7"/>
        <end position="92"/>
    </location>
</feature>
<dbReference type="InterPro" id="IPR027417">
    <property type="entry name" value="P-loop_NTPase"/>
</dbReference>
<protein>
    <recommendedName>
        <fullName evidence="1">AAA domain-containing protein</fullName>
    </recommendedName>
</protein>
<dbReference type="EMBL" id="QEWE01000041">
    <property type="protein sequence ID" value="REJ23919.1"/>
    <property type="molecule type" value="Genomic_DNA"/>
</dbReference>
<organism evidence="2 3">
    <name type="scientific">Caldibacillus debilis</name>
    <dbReference type="NCBI Taxonomy" id="301148"/>
    <lineage>
        <taxon>Bacteria</taxon>
        <taxon>Bacillati</taxon>
        <taxon>Bacillota</taxon>
        <taxon>Bacilli</taxon>
        <taxon>Bacillales</taxon>
        <taxon>Bacillaceae</taxon>
        <taxon>Caldibacillus</taxon>
    </lineage>
</organism>
<dbReference type="Pfam" id="PF13614">
    <property type="entry name" value="AAA_31"/>
    <property type="match status" value="1"/>
</dbReference>
<comment type="caution">
    <text evidence="2">The sequence shown here is derived from an EMBL/GenBank/DDBJ whole genome shotgun (WGS) entry which is preliminary data.</text>
</comment>
<name>A0A3E0JVM8_9BACI</name>
<sequence length="107" mass="12011">MLDEDATEYIAKLTENLHLLPSNDFTARMPSVLFQRFREDAPLAPINCLKPVKENYDFIILDLPPALSDQTINGLVASDFVVVMFETSKFCYNPKALSSTAEQKLLG</sequence>
<proteinExistence type="predicted"/>
<accession>A0A3E0JVM8</accession>
<gene>
    <name evidence="2" type="ORF">C6P37_16290</name>
</gene>
<dbReference type="AlphaFoldDB" id="A0A3E0JVM8"/>
<reference evidence="2 3" key="1">
    <citation type="submission" date="2018-03" db="EMBL/GenBank/DDBJ databases">
        <authorList>
            <person name="Keele B.F."/>
        </authorList>
    </citation>
    <scope>NUCLEOTIDE SEQUENCE [LARGE SCALE GENOMIC DNA]</scope>
    <source>
        <strain evidence="2">ZCTH4_d</strain>
    </source>
</reference>
<dbReference type="SUPFAM" id="SSF52540">
    <property type="entry name" value="P-loop containing nucleoside triphosphate hydrolases"/>
    <property type="match status" value="1"/>
</dbReference>